<evidence type="ECO:0000256" key="3">
    <source>
        <dbReference type="ARBA" id="ARBA00022692"/>
    </source>
</evidence>
<feature type="transmembrane region" description="Helical" evidence="6">
    <location>
        <begin position="519"/>
        <end position="538"/>
    </location>
</feature>
<dbReference type="NCBIfam" id="TIGR00797">
    <property type="entry name" value="matE"/>
    <property type="match status" value="1"/>
</dbReference>
<comment type="subcellular location">
    <subcellularLocation>
        <location evidence="1">Membrane</location>
        <topology evidence="1">Multi-pass membrane protein</topology>
    </subcellularLocation>
</comment>
<proteinExistence type="inferred from homology"/>
<evidence type="ECO:0000256" key="1">
    <source>
        <dbReference type="ARBA" id="ARBA00004141"/>
    </source>
</evidence>
<evidence type="ECO:0000313" key="7">
    <source>
        <dbReference type="EMBL" id="THF95217.1"/>
    </source>
</evidence>
<dbReference type="PANTHER" id="PTHR11206">
    <property type="entry name" value="MULTIDRUG RESISTANCE PROTEIN"/>
    <property type="match status" value="1"/>
</dbReference>
<feature type="transmembrane region" description="Helical" evidence="6">
    <location>
        <begin position="367"/>
        <end position="386"/>
    </location>
</feature>
<accession>A0A4S4CZT3</accession>
<feature type="transmembrane region" description="Helical" evidence="6">
    <location>
        <begin position="268"/>
        <end position="286"/>
    </location>
</feature>
<reference evidence="7 8" key="1">
    <citation type="journal article" date="2018" name="Proc. Natl. Acad. Sci. U.S.A.">
        <title>Draft genome sequence of Camellia sinensis var. sinensis provides insights into the evolution of the tea genome and tea quality.</title>
        <authorList>
            <person name="Wei C."/>
            <person name="Yang H."/>
            <person name="Wang S."/>
            <person name="Zhao J."/>
            <person name="Liu C."/>
            <person name="Gao L."/>
            <person name="Xia E."/>
            <person name="Lu Y."/>
            <person name="Tai Y."/>
            <person name="She G."/>
            <person name="Sun J."/>
            <person name="Cao H."/>
            <person name="Tong W."/>
            <person name="Gao Q."/>
            <person name="Li Y."/>
            <person name="Deng W."/>
            <person name="Jiang X."/>
            <person name="Wang W."/>
            <person name="Chen Q."/>
            <person name="Zhang S."/>
            <person name="Li H."/>
            <person name="Wu J."/>
            <person name="Wang P."/>
            <person name="Li P."/>
            <person name="Shi C."/>
            <person name="Zheng F."/>
            <person name="Jian J."/>
            <person name="Huang B."/>
            <person name="Shan D."/>
            <person name="Shi M."/>
            <person name="Fang C."/>
            <person name="Yue Y."/>
            <person name="Li F."/>
            <person name="Li D."/>
            <person name="Wei S."/>
            <person name="Han B."/>
            <person name="Jiang C."/>
            <person name="Yin Y."/>
            <person name="Xia T."/>
            <person name="Zhang Z."/>
            <person name="Bennetzen J.L."/>
            <person name="Zhao S."/>
            <person name="Wan X."/>
        </authorList>
    </citation>
    <scope>NUCLEOTIDE SEQUENCE [LARGE SCALE GENOMIC DNA]</scope>
    <source>
        <strain evidence="8">cv. Shuchazao</strain>
        <tissue evidence="7">Leaf</tissue>
    </source>
</reference>
<evidence type="ECO:0000256" key="4">
    <source>
        <dbReference type="ARBA" id="ARBA00022989"/>
    </source>
</evidence>
<dbReference type="GO" id="GO:0016020">
    <property type="term" value="C:membrane"/>
    <property type="evidence" value="ECO:0007669"/>
    <property type="project" value="UniProtKB-SubCell"/>
</dbReference>
<evidence type="ECO:0000313" key="8">
    <source>
        <dbReference type="Proteomes" id="UP000306102"/>
    </source>
</evidence>
<feature type="transmembrane region" description="Helical" evidence="6">
    <location>
        <begin position="550"/>
        <end position="569"/>
    </location>
</feature>
<organism evidence="7 8">
    <name type="scientific">Camellia sinensis var. sinensis</name>
    <name type="common">China tea</name>
    <dbReference type="NCBI Taxonomy" id="542762"/>
    <lineage>
        <taxon>Eukaryota</taxon>
        <taxon>Viridiplantae</taxon>
        <taxon>Streptophyta</taxon>
        <taxon>Embryophyta</taxon>
        <taxon>Tracheophyta</taxon>
        <taxon>Spermatophyta</taxon>
        <taxon>Magnoliopsida</taxon>
        <taxon>eudicotyledons</taxon>
        <taxon>Gunneridae</taxon>
        <taxon>Pentapetalae</taxon>
        <taxon>asterids</taxon>
        <taxon>Ericales</taxon>
        <taxon>Theaceae</taxon>
        <taxon>Camellia</taxon>
    </lineage>
</organism>
<keyword evidence="5 6" id="KW-0472">Membrane</keyword>
<feature type="transmembrane region" description="Helical" evidence="6">
    <location>
        <begin position="230"/>
        <end position="248"/>
    </location>
</feature>
<dbReference type="EMBL" id="SDRB02013318">
    <property type="protein sequence ID" value="THF95217.1"/>
    <property type="molecule type" value="Genomic_DNA"/>
</dbReference>
<dbReference type="CDD" id="cd13132">
    <property type="entry name" value="MATE_eukaryotic"/>
    <property type="match status" value="1"/>
</dbReference>
<protein>
    <recommendedName>
        <fullName evidence="6">Protein DETOXIFICATION</fullName>
    </recommendedName>
    <alternativeName>
        <fullName evidence="6">Multidrug and toxic compound extrusion protein</fullName>
    </alternativeName>
</protein>
<dbReference type="AlphaFoldDB" id="A0A4S4CZT3"/>
<feature type="transmembrane region" description="Helical" evidence="6">
    <location>
        <begin position="194"/>
        <end position="218"/>
    </location>
</feature>
<keyword evidence="8" id="KW-1185">Reference proteome</keyword>
<dbReference type="Pfam" id="PF01554">
    <property type="entry name" value="MatE"/>
    <property type="match status" value="2"/>
</dbReference>
<feature type="transmembrane region" description="Helical" evidence="6">
    <location>
        <begin position="490"/>
        <end position="512"/>
    </location>
</feature>
<evidence type="ECO:0000256" key="2">
    <source>
        <dbReference type="ARBA" id="ARBA00010199"/>
    </source>
</evidence>
<comment type="similarity">
    <text evidence="2 6">Belongs to the multi antimicrobial extrusion (MATE) (TC 2.A.66.1) family.</text>
</comment>
<keyword evidence="4 6" id="KW-1133">Transmembrane helix</keyword>
<name>A0A4S4CZT3_CAMSN</name>
<evidence type="ECO:0000256" key="6">
    <source>
        <dbReference type="RuleBase" id="RU004914"/>
    </source>
</evidence>
<feature type="transmembrane region" description="Helical" evidence="6">
    <location>
        <begin position="449"/>
        <end position="470"/>
    </location>
</feature>
<keyword evidence="3 6" id="KW-0812">Transmembrane</keyword>
<comment type="caution">
    <text evidence="7">The sequence shown here is derived from an EMBL/GenBank/DDBJ whole genome shotgun (WGS) entry which is preliminary data.</text>
</comment>
<dbReference type="GO" id="GO:1990961">
    <property type="term" value="P:xenobiotic detoxification by transmembrane export across the plasma membrane"/>
    <property type="evidence" value="ECO:0007669"/>
    <property type="project" value="InterPro"/>
</dbReference>
<feature type="transmembrane region" description="Helical" evidence="6">
    <location>
        <begin position="149"/>
        <end position="174"/>
    </location>
</feature>
<dbReference type="GO" id="GO:0042910">
    <property type="term" value="F:xenobiotic transmembrane transporter activity"/>
    <property type="evidence" value="ECO:0007669"/>
    <property type="project" value="InterPro"/>
</dbReference>
<dbReference type="Proteomes" id="UP000306102">
    <property type="component" value="Unassembled WGS sequence"/>
</dbReference>
<dbReference type="InterPro" id="IPR002528">
    <property type="entry name" value="MATE_fam"/>
</dbReference>
<dbReference type="GO" id="GO:0015297">
    <property type="term" value="F:antiporter activity"/>
    <property type="evidence" value="ECO:0007669"/>
    <property type="project" value="InterPro"/>
</dbReference>
<feature type="transmembrane region" description="Helical" evidence="6">
    <location>
        <begin position="295"/>
        <end position="315"/>
    </location>
</feature>
<feature type="transmembrane region" description="Helical" evidence="6">
    <location>
        <begin position="406"/>
        <end position="428"/>
    </location>
</feature>
<evidence type="ECO:0000256" key="5">
    <source>
        <dbReference type="ARBA" id="ARBA00023136"/>
    </source>
</evidence>
<sequence length="597" mass="65199">MTMTMAEGRDVTTKGRDAMAKRDYGHDDVHFIVMVMVSIFLNLDLNPNLNLPLPWVIQVFIMSCILHMMPSGQLCIKTLEIYIGLNGGTNLLNSGPRGIGHSSGIFVVYYSSMEGQTDSTQVQEELRMAGGSSQVQTFFREFYAESKKLWFLASPAIFTSICQYSLGAITQVFAGQLGTSELAAVSVENSIIAGFAYGIMWGMGSALETLCGIAFGAGQLEMLGIYMQRSWLILNTTALMLVFVYIFATHILKIIGQTDQISEDAGKFALWMIPQLFAYAMNYPLAKFLQAQGKFMAMAVIAGLVLVLHAFFSWVLMMKLGWGLAGAAVVLNSSWWFIVVAQLVYVLCGACGGAWNGFSWLAFHNLWGFLKLSVASAVMLALEMWYTMSLTLFAGYLKDTEVSVDASSICVNILGWTTMVGFGFNAAISVRVSNELGAAHPTAAKFSAMVVAVTSFLIGLFLALILIIGGKEYPSFFSNDAAVKELVYELTPLLGLAIVVYSVQLALAGVAIGAGWQAYIAYVNLGCYYLFGIPLSLLMGFKFNMGIKGIWWGVISGTVLEACVVLWIINRTNWNNEASVTGDKLKQWGGETDDREI</sequence>
<gene>
    <name evidence="7" type="ORF">TEA_024903</name>
</gene>
<dbReference type="STRING" id="542762.A0A4S4CZT3"/>
<feature type="transmembrane region" description="Helical" evidence="6">
    <location>
        <begin position="335"/>
        <end position="355"/>
    </location>
</feature>
<dbReference type="InterPro" id="IPR045069">
    <property type="entry name" value="MATE_euk"/>
</dbReference>